<evidence type="ECO:0000256" key="3">
    <source>
        <dbReference type="SAM" id="MobiDB-lite"/>
    </source>
</evidence>
<organism evidence="5 6">
    <name type="scientific">Oceanitalea stevensii</name>
    <dbReference type="NCBI Taxonomy" id="2763072"/>
    <lineage>
        <taxon>Bacteria</taxon>
        <taxon>Bacillati</taxon>
        <taxon>Actinomycetota</taxon>
        <taxon>Actinomycetes</taxon>
        <taxon>Micrococcales</taxon>
        <taxon>Bogoriellaceae</taxon>
        <taxon>Georgenia</taxon>
    </lineage>
</organism>
<accession>A0ABR8Z468</accession>
<dbReference type="EMBL" id="JACSPO010000007">
    <property type="protein sequence ID" value="MBD8063117.1"/>
    <property type="molecule type" value="Genomic_DNA"/>
</dbReference>
<feature type="region of interest" description="Disordered" evidence="3">
    <location>
        <begin position="92"/>
        <end position="123"/>
    </location>
</feature>
<evidence type="ECO:0000259" key="4">
    <source>
        <dbReference type="Pfam" id="PF13439"/>
    </source>
</evidence>
<keyword evidence="1" id="KW-0328">Glycosyltransferase</keyword>
<keyword evidence="2" id="KW-0808">Transferase</keyword>
<proteinExistence type="predicted"/>
<comment type="caution">
    <text evidence="5">The sequence shown here is derived from an EMBL/GenBank/DDBJ whole genome shotgun (WGS) entry which is preliminary data.</text>
</comment>
<dbReference type="PANTHER" id="PTHR12526:SF636">
    <property type="entry name" value="BLL3647 PROTEIN"/>
    <property type="match status" value="1"/>
</dbReference>
<dbReference type="SUPFAM" id="SSF53756">
    <property type="entry name" value="UDP-Glycosyltransferase/glycogen phosphorylase"/>
    <property type="match status" value="1"/>
</dbReference>
<dbReference type="InterPro" id="IPR028098">
    <property type="entry name" value="Glyco_trans_4-like_N"/>
</dbReference>
<keyword evidence="6" id="KW-1185">Reference proteome</keyword>
<sequence length="473" mass="51485">MTELPRPDGRATRVAMLVYNDAHADSRVLKTAHSLREAGAEVTILAVARAHLGYPPTTERLPDGVELVRVREPGFITWVPRLKKALARVRTQLSARRGTATTPPPGASAPTPPAESRISPAASPRPALRGAVLAKALDPVDRLARTAILVHYWAMAVREGRRRRPDVVHANDGNTLVPGRLIARRTGAALVYDAHELWRHRNVRDRPVGKHVEALTERVVIRRADGVVTVSPSIARWLQRTYGLRELPTLVRNIPAAGEPTDPARGRLRQLAGLAPTDQVIAYGGRITTSRGLEETIAALALLPGHVHLVVLGYGDPGYLAQLDRRIEQAGVRDRVHLVGKVAPHEVAGALADADLSVVFVRPTCLSYEYSLPNKLFEAIHAGLPIAAADLPDTREVVERYGVGEIFGLVRPDDDGEVPPSSTDAEAVAMAATITRILADPDAYRRAARAAASELTWQHEEEALLALYRRVLR</sequence>
<name>A0ABR8Z468_9MICO</name>
<dbReference type="Gene3D" id="3.40.50.2000">
    <property type="entry name" value="Glycogen Phosphorylase B"/>
    <property type="match status" value="2"/>
</dbReference>
<evidence type="ECO:0000313" key="5">
    <source>
        <dbReference type="EMBL" id="MBD8063117.1"/>
    </source>
</evidence>
<dbReference type="RefSeq" id="WP_251840216.1">
    <property type="nucleotide sequence ID" value="NZ_JACSPO010000007.1"/>
</dbReference>
<dbReference type="Pfam" id="PF13692">
    <property type="entry name" value="Glyco_trans_1_4"/>
    <property type="match status" value="1"/>
</dbReference>
<gene>
    <name evidence="5" type="ORF">H9624_12395</name>
</gene>
<dbReference type="Proteomes" id="UP000661894">
    <property type="component" value="Unassembled WGS sequence"/>
</dbReference>
<feature type="compositionally biased region" description="Pro residues" evidence="3">
    <location>
        <begin position="102"/>
        <end position="113"/>
    </location>
</feature>
<feature type="domain" description="Glycosyltransferase subfamily 4-like N-terminal" evidence="4">
    <location>
        <begin position="135"/>
        <end position="246"/>
    </location>
</feature>
<evidence type="ECO:0000256" key="1">
    <source>
        <dbReference type="ARBA" id="ARBA00022676"/>
    </source>
</evidence>
<dbReference type="Pfam" id="PF13439">
    <property type="entry name" value="Glyco_transf_4"/>
    <property type="match status" value="1"/>
</dbReference>
<evidence type="ECO:0000313" key="6">
    <source>
        <dbReference type="Proteomes" id="UP000661894"/>
    </source>
</evidence>
<protein>
    <submittedName>
        <fullName evidence="5">Glycosyltransferase</fullName>
    </submittedName>
</protein>
<dbReference type="PANTHER" id="PTHR12526">
    <property type="entry name" value="GLYCOSYLTRANSFERASE"/>
    <property type="match status" value="1"/>
</dbReference>
<evidence type="ECO:0000256" key="2">
    <source>
        <dbReference type="ARBA" id="ARBA00022679"/>
    </source>
</evidence>
<reference evidence="5 6" key="1">
    <citation type="submission" date="2020-08" db="EMBL/GenBank/DDBJ databases">
        <title>A Genomic Blueprint of the Chicken Gut Microbiome.</title>
        <authorList>
            <person name="Gilroy R."/>
            <person name="Ravi A."/>
            <person name="Getino M."/>
            <person name="Pursley I."/>
            <person name="Horton D.L."/>
            <person name="Alikhan N.-F."/>
            <person name="Baker D."/>
            <person name="Gharbi K."/>
            <person name="Hall N."/>
            <person name="Watson M."/>
            <person name="Adriaenssens E.M."/>
            <person name="Foster-Nyarko E."/>
            <person name="Jarju S."/>
            <person name="Secka A."/>
            <person name="Antonio M."/>
            <person name="Oren A."/>
            <person name="Chaudhuri R."/>
            <person name="La Ragione R.M."/>
            <person name="Hildebrand F."/>
            <person name="Pallen M.J."/>
        </authorList>
    </citation>
    <scope>NUCLEOTIDE SEQUENCE [LARGE SCALE GENOMIC DNA]</scope>
    <source>
        <strain evidence="5 6">Sa1BUA1</strain>
    </source>
</reference>